<accession>A0ACC2DR17</accession>
<evidence type="ECO:0000313" key="1">
    <source>
        <dbReference type="EMBL" id="KAJ7556751.1"/>
    </source>
</evidence>
<proteinExistence type="predicted"/>
<name>A0ACC2DR17_DIPCM</name>
<protein>
    <submittedName>
        <fullName evidence="1">Uncharacterized protein</fullName>
    </submittedName>
</protein>
<sequence length="414" mass="48822">MMSQKQSVRTTPQNVRFRCYWKTVIYDVIKARQWTETDSELDWDFFWSDVSWLHEYFDHIHLAEHQRINHFRNYYELTRKDLLIKNLKRMKKALVKENRSLEAAKYDFFPATYTLPAEYGMFVEQFKRNAGVWIMKPVGKAQGKGIFLFTKLSQISEWKKDHRWKADNHQVENYIVQKYIHNPYLVGGKKFDLRIYVLVLAYTPLKAYLYRSGFARFTNSRFSMKKEDILNNYVHLTNFAIQKTAPTYDSKNGTKWPLHSLKLHMISKHGEKAIDALFHEIQLTIIRSLLAVQNVIIQDKHCFELYGYDILIDEDLKPWLLEVNASPSLAADTPSDYELKFGMLEDLLFTIDMERRLPLHSSPKQIGGYDLLIDQGSCPTFDDVPMILGCRNDRVHQLKKIFGSHARTTLNCQK</sequence>
<dbReference type="EMBL" id="CM055096">
    <property type="protein sequence ID" value="KAJ7556751.1"/>
    <property type="molecule type" value="Genomic_DNA"/>
</dbReference>
<keyword evidence="2" id="KW-1185">Reference proteome</keyword>
<organism evidence="1 2">
    <name type="scientific">Diphasiastrum complanatum</name>
    <name type="common">Issler's clubmoss</name>
    <name type="synonym">Lycopodium complanatum</name>
    <dbReference type="NCBI Taxonomy" id="34168"/>
    <lineage>
        <taxon>Eukaryota</taxon>
        <taxon>Viridiplantae</taxon>
        <taxon>Streptophyta</taxon>
        <taxon>Embryophyta</taxon>
        <taxon>Tracheophyta</taxon>
        <taxon>Lycopodiopsida</taxon>
        <taxon>Lycopodiales</taxon>
        <taxon>Lycopodiaceae</taxon>
        <taxon>Lycopodioideae</taxon>
        <taxon>Diphasiastrum</taxon>
    </lineage>
</organism>
<gene>
    <name evidence="1" type="ORF">O6H91_05G096800</name>
</gene>
<evidence type="ECO:0000313" key="2">
    <source>
        <dbReference type="Proteomes" id="UP001162992"/>
    </source>
</evidence>
<dbReference type="Proteomes" id="UP001162992">
    <property type="component" value="Chromosome 5"/>
</dbReference>
<reference evidence="2" key="1">
    <citation type="journal article" date="2024" name="Proc. Natl. Acad. Sci. U.S.A.">
        <title>Extraordinary preservation of gene collinearity over three hundred million years revealed in homosporous lycophytes.</title>
        <authorList>
            <person name="Li C."/>
            <person name="Wickell D."/>
            <person name="Kuo L.Y."/>
            <person name="Chen X."/>
            <person name="Nie B."/>
            <person name="Liao X."/>
            <person name="Peng D."/>
            <person name="Ji J."/>
            <person name="Jenkins J."/>
            <person name="Williams M."/>
            <person name="Shu S."/>
            <person name="Plott C."/>
            <person name="Barry K."/>
            <person name="Rajasekar S."/>
            <person name="Grimwood J."/>
            <person name="Han X."/>
            <person name="Sun S."/>
            <person name="Hou Z."/>
            <person name="He W."/>
            <person name="Dai G."/>
            <person name="Sun C."/>
            <person name="Schmutz J."/>
            <person name="Leebens-Mack J.H."/>
            <person name="Li F.W."/>
            <person name="Wang L."/>
        </authorList>
    </citation>
    <scope>NUCLEOTIDE SEQUENCE [LARGE SCALE GENOMIC DNA]</scope>
    <source>
        <strain evidence="2">cv. PW_Plant_1</strain>
    </source>
</reference>
<comment type="caution">
    <text evidence="1">The sequence shown here is derived from an EMBL/GenBank/DDBJ whole genome shotgun (WGS) entry which is preliminary data.</text>
</comment>